<feature type="region of interest" description="Disordered" evidence="2">
    <location>
        <begin position="111"/>
        <end position="143"/>
    </location>
</feature>
<dbReference type="Proteomes" id="UP001059596">
    <property type="component" value="Unassembled WGS sequence"/>
</dbReference>
<evidence type="ECO:0000313" key="5">
    <source>
        <dbReference type="Proteomes" id="UP001059596"/>
    </source>
</evidence>
<dbReference type="Pfam" id="PF01504">
    <property type="entry name" value="PIP5K"/>
    <property type="match status" value="1"/>
</dbReference>
<dbReference type="SUPFAM" id="SSF56104">
    <property type="entry name" value="SAICAR synthase-like"/>
    <property type="match status" value="1"/>
</dbReference>
<dbReference type="FunFam" id="3.30.810.10:FF:000010">
    <property type="entry name" value="Phosphatidylinositol 5-phosphate 4-kinase, isoform A"/>
    <property type="match status" value="1"/>
</dbReference>
<reference evidence="4" key="1">
    <citation type="journal article" date="2023" name="Genome Biol. Evol.">
        <title>Long-read-based Genome Assembly of Drosophila gunungcola Reveals Fewer Chemosensory Genes in Flower-breeding Species.</title>
        <authorList>
            <person name="Negi A."/>
            <person name="Liao B.Y."/>
            <person name="Yeh S.D."/>
        </authorList>
    </citation>
    <scope>NUCLEOTIDE SEQUENCE</scope>
    <source>
        <strain evidence="4">Sukarami</strain>
    </source>
</reference>
<dbReference type="PANTHER" id="PTHR23086:SF8">
    <property type="entry name" value="PHOSPHATIDYLINOSITOL 5-PHOSPHATE 4-KINASE, ISOFORM A"/>
    <property type="match status" value="1"/>
</dbReference>
<dbReference type="GO" id="GO:0005886">
    <property type="term" value="C:plasma membrane"/>
    <property type="evidence" value="ECO:0007669"/>
    <property type="project" value="TreeGrafter"/>
</dbReference>
<keyword evidence="1" id="KW-0067">ATP-binding</keyword>
<keyword evidence="5" id="KW-1185">Reference proteome</keyword>
<sequence length="226" mass="25908">MYRITVESVQYYFVVMRNVFSSHLTIHKKFDLKGSTVDREASEKELEKHLPTFKDNDFIKQKVKLDIGKEAKVKLMDTLNNDIDLLTKLHIMDYSLLVGVHDCVRAEEEALQGDNVPAAGRSENSESEECDSGERWTYNTPPDSPRGAQYKEVVYEVDIYDIPSIEEKREIYFIAIIDVLTQYGVKKQAAKAAKTVKYGSNVDGISTCDPEQYAKRFLEFMDKAIE</sequence>
<dbReference type="GO" id="GO:0016308">
    <property type="term" value="F:1-phosphatidylinositol-4-phosphate 5-kinase activity"/>
    <property type="evidence" value="ECO:0007669"/>
    <property type="project" value="TreeGrafter"/>
</dbReference>
<proteinExistence type="predicted"/>
<dbReference type="AlphaFoldDB" id="A0A9P9YBS3"/>
<dbReference type="Gene3D" id="3.30.810.10">
    <property type="entry name" value="2-Layer Sandwich"/>
    <property type="match status" value="1"/>
</dbReference>
<dbReference type="SMART" id="SM00330">
    <property type="entry name" value="PIPKc"/>
    <property type="match status" value="1"/>
</dbReference>
<name>A0A9P9YBS3_9MUSC</name>
<keyword evidence="1" id="KW-0547">Nucleotide-binding</keyword>
<evidence type="ECO:0000256" key="2">
    <source>
        <dbReference type="SAM" id="MobiDB-lite"/>
    </source>
</evidence>
<keyword evidence="1" id="KW-0418">Kinase</keyword>
<comment type="caution">
    <text evidence="4">The sequence shown here is derived from an EMBL/GenBank/DDBJ whole genome shotgun (WGS) entry which is preliminary data.</text>
</comment>
<dbReference type="GO" id="GO:0046854">
    <property type="term" value="P:phosphatidylinositol phosphate biosynthetic process"/>
    <property type="evidence" value="ECO:0007669"/>
    <property type="project" value="TreeGrafter"/>
</dbReference>
<dbReference type="GO" id="GO:0005524">
    <property type="term" value="F:ATP binding"/>
    <property type="evidence" value="ECO:0007669"/>
    <property type="project" value="UniProtKB-UniRule"/>
</dbReference>
<dbReference type="PROSITE" id="PS51455">
    <property type="entry name" value="PIPK"/>
    <property type="match status" value="1"/>
</dbReference>
<dbReference type="InterPro" id="IPR023610">
    <property type="entry name" value="PInositol-4/5-P-5/4-kinase"/>
</dbReference>
<dbReference type="InterPro" id="IPR002498">
    <property type="entry name" value="PInositol-4-P-4/5-kinase_core"/>
</dbReference>
<feature type="domain" description="PIPK" evidence="3">
    <location>
        <begin position="1"/>
        <end position="225"/>
    </location>
</feature>
<accession>A0A9P9YBS3</accession>
<dbReference type="GO" id="GO:0016309">
    <property type="term" value="F:1-phosphatidylinositol-5-phosphate 4-kinase activity"/>
    <property type="evidence" value="ECO:0007669"/>
    <property type="project" value="TreeGrafter"/>
</dbReference>
<dbReference type="EMBL" id="JAMKOV010000081">
    <property type="protein sequence ID" value="KAI8034089.1"/>
    <property type="molecule type" value="Genomic_DNA"/>
</dbReference>
<dbReference type="InterPro" id="IPR027483">
    <property type="entry name" value="PInositol-4-P-4/5-kinase_C_sf"/>
</dbReference>
<organism evidence="4 5">
    <name type="scientific">Drosophila gunungcola</name>
    <name type="common">fruit fly</name>
    <dbReference type="NCBI Taxonomy" id="103775"/>
    <lineage>
        <taxon>Eukaryota</taxon>
        <taxon>Metazoa</taxon>
        <taxon>Ecdysozoa</taxon>
        <taxon>Arthropoda</taxon>
        <taxon>Hexapoda</taxon>
        <taxon>Insecta</taxon>
        <taxon>Pterygota</taxon>
        <taxon>Neoptera</taxon>
        <taxon>Endopterygota</taxon>
        <taxon>Diptera</taxon>
        <taxon>Brachycera</taxon>
        <taxon>Muscomorpha</taxon>
        <taxon>Ephydroidea</taxon>
        <taxon>Drosophilidae</taxon>
        <taxon>Drosophila</taxon>
        <taxon>Sophophora</taxon>
    </lineage>
</organism>
<gene>
    <name evidence="4" type="ORF">M5D96_013123</name>
</gene>
<keyword evidence="1" id="KW-0808">Transferase</keyword>
<dbReference type="PANTHER" id="PTHR23086">
    <property type="entry name" value="PHOSPHATIDYLINOSITOL-4-PHOSPHATE 5-KINASE"/>
    <property type="match status" value="1"/>
</dbReference>
<evidence type="ECO:0000313" key="4">
    <source>
        <dbReference type="EMBL" id="KAI8034089.1"/>
    </source>
</evidence>
<evidence type="ECO:0000256" key="1">
    <source>
        <dbReference type="PROSITE-ProRule" id="PRU00781"/>
    </source>
</evidence>
<evidence type="ECO:0000259" key="3">
    <source>
        <dbReference type="PROSITE" id="PS51455"/>
    </source>
</evidence>
<protein>
    <recommendedName>
        <fullName evidence="3">PIPK domain-containing protein</fullName>
    </recommendedName>
</protein>